<dbReference type="Proteomes" id="UP000076154">
    <property type="component" value="Unassembled WGS sequence"/>
</dbReference>
<accession>A0A369JEU0</accession>
<dbReference type="InParanoid" id="A0A369JEU0"/>
<reference evidence="1" key="1">
    <citation type="submission" date="2018-04" db="EMBL/GenBank/DDBJ databases">
        <title>Whole genome sequencing of Hypsizygus marmoreus.</title>
        <authorList>
            <person name="Choi I.-G."/>
            <person name="Min B."/>
            <person name="Kim J.-G."/>
            <person name="Kim S."/>
            <person name="Oh Y.-L."/>
            <person name="Kong W.-S."/>
            <person name="Park H."/>
            <person name="Jeong J."/>
            <person name="Song E.-S."/>
        </authorList>
    </citation>
    <scope>NUCLEOTIDE SEQUENCE [LARGE SCALE GENOMIC DNA]</scope>
    <source>
        <strain evidence="1">51987-8</strain>
    </source>
</reference>
<sequence length="116" mass="13194">MATTSIRPSHQFPITIVKEIHSRRTYSSAHLLTRPEKCVASDIENERNDGTQRMAARSVQDKQEFPNILYFNTSYQARVKNQLANHNPRAVTATHQHCASHSWWATAVADASKHPK</sequence>
<dbReference type="AlphaFoldDB" id="A0A369JEU0"/>
<proteinExistence type="predicted"/>
<organism evidence="1 2">
    <name type="scientific">Hypsizygus marmoreus</name>
    <name type="common">White beech mushroom</name>
    <name type="synonym">Agaricus marmoreus</name>
    <dbReference type="NCBI Taxonomy" id="39966"/>
    <lineage>
        <taxon>Eukaryota</taxon>
        <taxon>Fungi</taxon>
        <taxon>Dikarya</taxon>
        <taxon>Basidiomycota</taxon>
        <taxon>Agaricomycotina</taxon>
        <taxon>Agaricomycetes</taxon>
        <taxon>Agaricomycetidae</taxon>
        <taxon>Agaricales</taxon>
        <taxon>Tricholomatineae</taxon>
        <taxon>Lyophyllaceae</taxon>
        <taxon>Hypsizygus</taxon>
    </lineage>
</organism>
<keyword evidence="2" id="KW-1185">Reference proteome</keyword>
<gene>
    <name evidence="1" type="ORF">Hypma_012515</name>
</gene>
<protein>
    <submittedName>
        <fullName evidence="1">Uncharacterized protein</fullName>
    </submittedName>
</protein>
<dbReference type="EMBL" id="LUEZ02000068">
    <property type="protein sequence ID" value="RDB20428.1"/>
    <property type="molecule type" value="Genomic_DNA"/>
</dbReference>
<evidence type="ECO:0000313" key="2">
    <source>
        <dbReference type="Proteomes" id="UP000076154"/>
    </source>
</evidence>
<comment type="caution">
    <text evidence="1">The sequence shown here is derived from an EMBL/GenBank/DDBJ whole genome shotgun (WGS) entry which is preliminary data.</text>
</comment>
<evidence type="ECO:0000313" key="1">
    <source>
        <dbReference type="EMBL" id="RDB20428.1"/>
    </source>
</evidence>
<name>A0A369JEU0_HYPMA</name>